<keyword evidence="3" id="KW-1185">Reference proteome</keyword>
<dbReference type="Proteomes" id="UP000288096">
    <property type="component" value="Unassembled WGS sequence"/>
</dbReference>
<dbReference type="Gene3D" id="2.60.40.3500">
    <property type="match status" value="1"/>
</dbReference>
<evidence type="ECO:0008006" key="4">
    <source>
        <dbReference type="Google" id="ProtNLM"/>
    </source>
</evidence>
<accession>A0A401G3W9</accession>
<sequence>MRLLFLILIALPAKAQDTATETAGPAPRYHLEMVAVKKVSGNEEKIYFMFDGPRPPRTFFTETGPLRVVSVFSDTRPGRDVAMLDEADGRLVQTVRVGRHDEDGPDVWVVLDLVPGLEYELEHIFMEGKIYLLIVKKR</sequence>
<dbReference type="EMBL" id="BEXT01000001">
    <property type="protein sequence ID" value="GBC63881.1"/>
    <property type="molecule type" value="Genomic_DNA"/>
</dbReference>
<evidence type="ECO:0000256" key="1">
    <source>
        <dbReference type="SAM" id="SignalP"/>
    </source>
</evidence>
<organism evidence="2 3">
    <name type="scientific">Desulfonema ishimotonii</name>
    <dbReference type="NCBI Taxonomy" id="45657"/>
    <lineage>
        <taxon>Bacteria</taxon>
        <taxon>Pseudomonadati</taxon>
        <taxon>Thermodesulfobacteriota</taxon>
        <taxon>Desulfobacteria</taxon>
        <taxon>Desulfobacterales</taxon>
        <taxon>Desulfococcaceae</taxon>
        <taxon>Desulfonema</taxon>
    </lineage>
</organism>
<reference evidence="3" key="1">
    <citation type="submission" date="2017-11" db="EMBL/GenBank/DDBJ databases">
        <authorList>
            <person name="Watanabe M."/>
            <person name="Kojima H."/>
        </authorList>
    </citation>
    <scope>NUCLEOTIDE SEQUENCE [LARGE SCALE GENOMIC DNA]</scope>
    <source>
        <strain evidence="3">Tokyo 01</strain>
    </source>
</reference>
<feature type="signal peptide" evidence="1">
    <location>
        <begin position="1"/>
        <end position="15"/>
    </location>
</feature>
<dbReference type="AlphaFoldDB" id="A0A401G3W9"/>
<evidence type="ECO:0000313" key="2">
    <source>
        <dbReference type="EMBL" id="GBC63881.1"/>
    </source>
</evidence>
<proteinExistence type="predicted"/>
<protein>
    <recommendedName>
        <fullName evidence="4">AMIN domain-containing protein</fullName>
    </recommendedName>
</protein>
<name>A0A401G3W9_9BACT</name>
<evidence type="ECO:0000313" key="3">
    <source>
        <dbReference type="Proteomes" id="UP000288096"/>
    </source>
</evidence>
<reference evidence="3" key="2">
    <citation type="submission" date="2019-01" db="EMBL/GenBank/DDBJ databases">
        <title>Genome sequence of Desulfonema ishimotonii strain Tokyo 01.</title>
        <authorList>
            <person name="Fukui M."/>
        </authorList>
    </citation>
    <scope>NUCLEOTIDE SEQUENCE [LARGE SCALE GENOMIC DNA]</scope>
    <source>
        <strain evidence="3">Tokyo 01</strain>
    </source>
</reference>
<feature type="chain" id="PRO_5019026495" description="AMIN domain-containing protein" evidence="1">
    <location>
        <begin position="16"/>
        <end position="138"/>
    </location>
</feature>
<keyword evidence="1" id="KW-0732">Signal</keyword>
<comment type="caution">
    <text evidence="2">The sequence shown here is derived from an EMBL/GenBank/DDBJ whole genome shotgun (WGS) entry which is preliminary data.</text>
</comment>
<gene>
    <name evidence="2" type="ORF">DENIS_4880</name>
</gene>